<protein>
    <submittedName>
        <fullName evidence="2">Uncharacterized protein</fullName>
    </submittedName>
</protein>
<sequence length="105" mass="11687">MPVAVGLSFYCGYDFKGLWFGLLAAESSCAVLLLIVLGRTDCELQAIRAKELTKNSSVLGDNDDDDTNDIVKETREEEKKTMTYDIKKDLSTPLITNKHDQLSLV</sequence>
<keyword evidence="3" id="KW-1185">Reference proteome</keyword>
<gene>
    <name evidence="2" type="ORF">MKW98_029116</name>
</gene>
<organism evidence="2 3">
    <name type="scientific">Papaver atlanticum</name>
    <dbReference type="NCBI Taxonomy" id="357466"/>
    <lineage>
        <taxon>Eukaryota</taxon>
        <taxon>Viridiplantae</taxon>
        <taxon>Streptophyta</taxon>
        <taxon>Embryophyta</taxon>
        <taxon>Tracheophyta</taxon>
        <taxon>Spermatophyta</taxon>
        <taxon>Magnoliopsida</taxon>
        <taxon>Ranunculales</taxon>
        <taxon>Papaveraceae</taxon>
        <taxon>Papaveroideae</taxon>
        <taxon>Papaver</taxon>
    </lineage>
</organism>
<dbReference type="AlphaFoldDB" id="A0AAD4SBM8"/>
<reference evidence="2" key="1">
    <citation type="submission" date="2022-04" db="EMBL/GenBank/DDBJ databases">
        <title>A functionally conserved STORR gene fusion in Papaver species that diverged 16.8 million years ago.</title>
        <authorList>
            <person name="Catania T."/>
        </authorList>
    </citation>
    <scope>NUCLEOTIDE SEQUENCE</scope>
    <source>
        <strain evidence="2">S-188037</strain>
    </source>
</reference>
<proteinExistence type="predicted"/>
<keyword evidence="1" id="KW-0472">Membrane</keyword>
<evidence type="ECO:0000256" key="1">
    <source>
        <dbReference type="SAM" id="Phobius"/>
    </source>
</evidence>
<keyword evidence="1" id="KW-1133">Transmembrane helix</keyword>
<dbReference type="Proteomes" id="UP001202328">
    <property type="component" value="Unassembled WGS sequence"/>
</dbReference>
<keyword evidence="1" id="KW-0812">Transmembrane</keyword>
<evidence type="ECO:0000313" key="3">
    <source>
        <dbReference type="Proteomes" id="UP001202328"/>
    </source>
</evidence>
<accession>A0AAD4SBM8</accession>
<evidence type="ECO:0000313" key="2">
    <source>
        <dbReference type="EMBL" id="KAI3876164.1"/>
    </source>
</evidence>
<name>A0AAD4SBM8_9MAGN</name>
<feature type="transmembrane region" description="Helical" evidence="1">
    <location>
        <begin position="17"/>
        <end position="38"/>
    </location>
</feature>
<comment type="caution">
    <text evidence="2">The sequence shown here is derived from an EMBL/GenBank/DDBJ whole genome shotgun (WGS) entry which is preliminary data.</text>
</comment>
<dbReference type="EMBL" id="JAJJMB010012509">
    <property type="protein sequence ID" value="KAI3876164.1"/>
    <property type="molecule type" value="Genomic_DNA"/>
</dbReference>